<keyword evidence="2" id="KW-1003">Cell membrane</keyword>
<feature type="domain" description="Major facilitator superfamily (MFS) profile" evidence="7">
    <location>
        <begin position="18"/>
        <end position="397"/>
    </location>
</feature>
<evidence type="ECO:0000256" key="1">
    <source>
        <dbReference type="ARBA" id="ARBA00004651"/>
    </source>
</evidence>
<feature type="transmembrane region" description="Helical" evidence="6">
    <location>
        <begin position="82"/>
        <end position="103"/>
    </location>
</feature>
<feature type="transmembrane region" description="Helical" evidence="6">
    <location>
        <begin position="226"/>
        <end position="246"/>
    </location>
</feature>
<dbReference type="InterPro" id="IPR020846">
    <property type="entry name" value="MFS_dom"/>
</dbReference>
<dbReference type="SUPFAM" id="SSF103473">
    <property type="entry name" value="MFS general substrate transporter"/>
    <property type="match status" value="1"/>
</dbReference>
<dbReference type="CDD" id="cd17324">
    <property type="entry name" value="MFS_NepI_like"/>
    <property type="match status" value="1"/>
</dbReference>
<comment type="subcellular location">
    <subcellularLocation>
        <location evidence="1">Cell membrane</location>
        <topology evidence="1">Multi-pass membrane protein</topology>
    </subcellularLocation>
</comment>
<keyword evidence="3 6" id="KW-0812">Transmembrane</keyword>
<gene>
    <name evidence="8" type="ORF">BCY89_27050</name>
</gene>
<dbReference type="PANTHER" id="PTHR43124:SF3">
    <property type="entry name" value="CHLORAMPHENICOL EFFLUX PUMP RV0191"/>
    <property type="match status" value="1"/>
</dbReference>
<feature type="transmembrane region" description="Helical" evidence="6">
    <location>
        <begin position="170"/>
        <end position="191"/>
    </location>
</feature>
<dbReference type="PANTHER" id="PTHR43124">
    <property type="entry name" value="PURINE EFFLUX PUMP PBUE"/>
    <property type="match status" value="1"/>
</dbReference>
<feature type="transmembrane region" description="Helical" evidence="6">
    <location>
        <begin position="109"/>
        <end position="130"/>
    </location>
</feature>
<protein>
    <submittedName>
        <fullName evidence="8">MFS transporter</fullName>
    </submittedName>
</protein>
<feature type="transmembrane region" description="Helical" evidence="6">
    <location>
        <begin position="142"/>
        <end position="164"/>
    </location>
</feature>
<reference evidence="8 9" key="1">
    <citation type="submission" date="2016-07" db="EMBL/GenBank/DDBJ databases">
        <title>Genome analysis of Sphingobacterium siyangense T12B17.</title>
        <authorList>
            <person name="Xu D."/>
            <person name="Su Y."/>
            <person name="Zheng S."/>
        </authorList>
    </citation>
    <scope>NUCLEOTIDE SEQUENCE [LARGE SCALE GENOMIC DNA]</scope>
    <source>
        <strain evidence="8 9">T12B17</strain>
    </source>
</reference>
<dbReference type="EMBL" id="MCAQ01000008">
    <property type="protein sequence ID" value="RKF38480.1"/>
    <property type="molecule type" value="Genomic_DNA"/>
</dbReference>
<dbReference type="RefSeq" id="WP_120333853.1">
    <property type="nucleotide sequence ID" value="NZ_MCAQ01000008.1"/>
</dbReference>
<dbReference type="InterPro" id="IPR011701">
    <property type="entry name" value="MFS"/>
</dbReference>
<comment type="caution">
    <text evidence="8">The sequence shown here is derived from an EMBL/GenBank/DDBJ whole genome shotgun (WGS) entry which is preliminary data.</text>
</comment>
<keyword evidence="5 6" id="KW-0472">Membrane</keyword>
<dbReference type="GO" id="GO:0005886">
    <property type="term" value="C:plasma membrane"/>
    <property type="evidence" value="ECO:0007669"/>
    <property type="project" value="UniProtKB-SubCell"/>
</dbReference>
<evidence type="ECO:0000256" key="3">
    <source>
        <dbReference type="ARBA" id="ARBA00022692"/>
    </source>
</evidence>
<accession>A0A420FZW1</accession>
<keyword evidence="9" id="KW-1185">Reference proteome</keyword>
<evidence type="ECO:0000256" key="5">
    <source>
        <dbReference type="ARBA" id="ARBA00023136"/>
    </source>
</evidence>
<name>A0A420FZW1_9SPHI</name>
<organism evidence="8 9">
    <name type="scientific">Sphingobacterium siyangense</name>
    <dbReference type="NCBI Taxonomy" id="459529"/>
    <lineage>
        <taxon>Bacteria</taxon>
        <taxon>Pseudomonadati</taxon>
        <taxon>Bacteroidota</taxon>
        <taxon>Sphingobacteriia</taxon>
        <taxon>Sphingobacteriales</taxon>
        <taxon>Sphingobacteriaceae</taxon>
        <taxon>Sphingobacterium</taxon>
    </lineage>
</organism>
<evidence type="ECO:0000256" key="2">
    <source>
        <dbReference type="ARBA" id="ARBA00022475"/>
    </source>
</evidence>
<dbReference type="AlphaFoldDB" id="A0A420FZW1"/>
<feature type="transmembrane region" description="Helical" evidence="6">
    <location>
        <begin position="258"/>
        <end position="276"/>
    </location>
</feature>
<keyword evidence="4 6" id="KW-1133">Transmembrane helix</keyword>
<dbReference type="PROSITE" id="PS50850">
    <property type="entry name" value="MFS"/>
    <property type="match status" value="1"/>
</dbReference>
<evidence type="ECO:0000313" key="9">
    <source>
        <dbReference type="Proteomes" id="UP000286402"/>
    </source>
</evidence>
<dbReference type="Pfam" id="PF07690">
    <property type="entry name" value="MFS_1"/>
    <property type="match status" value="1"/>
</dbReference>
<evidence type="ECO:0000256" key="6">
    <source>
        <dbReference type="SAM" id="Phobius"/>
    </source>
</evidence>
<dbReference type="Proteomes" id="UP000286402">
    <property type="component" value="Unassembled WGS sequence"/>
</dbReference>
<feature type="transmembrane region" description="Helical" evidence="6">
    <location>
        <begin position="346"/>
        <end position="367"/>
    </location>
</feature>
<dbReference type="InterPro" id="IPR036259">
    <property type="entry name" value="MFS_trans_sf"/>
</dbReference>
<feature type="transmembrane region" description="Helical" evidence="6">
    <location>
        <begin position="20"/>
        <end position="44"/>
    </location>
</feature>
<evidence type="ECO:0000259" key="7">
    <source>
        <dbReference type="PROSITE" id="PS50850"/>
    </source>
</evidence>
<proteinExistence type="predicted"/>
<feature type="transmembrane region" description="Helical" evidence="6">
    <location>
        <begin position="56"/>
        <end position="75"/>
    </location>
</feature>
<evidence type="ECO:0000313" key="8">
    <source>
        <dbReference type="EMBL" id="RKF38480.1"/>
    </source>
</evidence>
<feature type="transmembrane region" description="Helical" evidence="6">
    <location>
        <begin position="373"/>
        <end position="393"/>
    </location>
</feature>
<feature type="transmembrane region" description="Helical" evidence="6">
    <location>
        <begin position="309"/>
        <end position="334"/>
    </location>
</feature>
<evidence type="ECO:0000256" key="4">
    <source>
        <dbReference type="ARBA" id="ARBA00022989"/>
    </source>
</evidence>
<feature type="transmembrane region" description="Helical" evidence="6">
    <location>
        <begin position="288"/>
        <end position="303"/>
    </location>
</feature>
<dbReference type="GO" id="GO:0022857">
    <property type="term" value="F:transmembrane transporter activity"/>
    <property type="evidence" value="ECO:0007669"/>
    <property type="project" value="InterPro"/>
</dbReference>
<dbReference type="InterPro" id="IPR050189">
    <property type="entry name" value="MFS_Efflux_Transporters"/>
</dbReference>
<dbReference type="Gene3D" id="1.20.1250.20">
    <property type="entry name" value="MFS general substrate transporter like domains"/>
    <property type="match status" value="2"/>
</dbReference>
<sequence>MYKLITNDRTATDVSMFPVYILSLATFIVFFQGFMVAPLLPLLSEQFGTTTRHVSFIEPSYLLGYGLFTLVYAPLSDRFGRFRIITLCLVIFSVLTLLTAYAHGINQMIFLRLLTGIGAAGIAPTTISWISDRYPYEKGGHALGIFFGNMAGGTAFGSSAGALITSLVGWQWLFIGVASIALLILLLIVMYQKDIFKANETVRGVKENIFLVFCNILSSGRARHTYFYVLFNGMFHGGIFAWLAYFFYRNYGLDELQIGLALLGYGIPGLLLGPLLGKLADHYGRQRIIPLGLFLGALTVLLLSQNLNLAAACVLVALLSLGFDLSHPLFAAIVTTFSAQKGAATGLFAFFLFSGYGLGSLLLSLIINIGLESAFQVFGGCLLLAAICAIFVFRKEK</sequence>